<dbReference type="AlphaFoldDB" id="A0A8E2IEQ1"/>
<dbReference type="RefSeq" id="WP_058005324.1">
    <property type="nucleotide sequence ID" value="NZ_CP065424.1"/>
</dbReference>
<accession>A0A8E2IEQ1</accession>
<organism evidence="2 3">
    <name type="scientific">Heyndrickxia oleronia</name>
    <dbReference type="NCBI Taxonomy" id="38875"/>
    <lineage>
        <taxon>Bacteria</taxon>
        <taxon>Bacillati</taxon>
        <taxon>Bacillota</taxon>
        <taxon>Bacilli</taxon>
        <taxon>Bacillales</taxon>
        <taxon>Bacillaceae</taxon>
        <taxon>Heyndrickxia</taxon>
    </lineage>
</organism>
<reference evidence="2 3" key="1">
    <citation type="submission" date="2017-01" db="EMBL/GenBank/DDBJ databases">
        <title>Draft genome sequence of Bacillus oleronius.</title>
        <authorList>
            <person name="Allam M."/>
        </authorList>
    </citation>
    <scope>NUCLEOTIDE SEQUENCE [LARGE SCALE GENOMIC DNA]</scope>
    <source>
        <strain evidence="2 3">DSM 9356</strain>
    </source>
</reference>
<dbReference type="SUPFAM" id="SSF81606">
    <property type="entry name" value="PP2C-like"/>
    <property type="match status" value="1"/>
</dbReference>
<gene>
    <name evidence="2" type="ORF">BWZ43_03690</name>
</gene>
<dbReference type="EMBL" id="MTLA01000039">
    <property type="protein sequence ID" value="OOP69710.1"/>
    <property type="molecule type" value="Genomic_DNA"/>
</dbReference>
<protein>
    <submittedName>
        <fullName evidence="2">Phosphoserine phosphatase</fullName>
    </submittedName>
</protein>
<evidence type="ECO:0000313" key="2">
    <source>
        <dbReference type="EMBL" id="OOP69710.1"/>
    </source>
</evidence>
<sequence length="198" mass="22153">MKHFQQDLVEVYAYQLAKEGKSYCGDSYYYTATDEYFLCVLADGLGSGQYAFEASFAVAEAVKNNADKDVDSLMKHCNEVLVQKRGAAVAVLKVNLKEKEFAYSCVGNIRFYLYTPSGKLTYPIPVTGYLSGRPQTFRTQCFPYEPGSKFLLHSDGLRTSNSKALLRSCCSIEMIANELKNEEYLNADDSTFIIGSLH</sequence>
<evidence type="ECO:0000313" key="3">
    <source>
        <dbReference type="Proteomes" id="UP000189761"/>
    </source>
</evidence>
<dbReference type="Gene3D" id="3.60.40.10">
    <property type="entry name" value="PPM-type phosphatase domain"/>
    <property type="match status" value="1"/>
</dbReference>
<keyword evidence="3" id="KW-1185">Reference proteome</keyword>
<dbReference type="Proteomes" id="UP000189761">
    <property type="component" value="Unassembled WGS sequence"/>
</dbReference>
<dbReference type="InterPro" id="IPR001932">
    <property type="entry name" value="PPM-type_phosphatase-like_dom"/>
</dbReference>
<dbReference type="PANTHER" id="PTHR35801:SF1">
    <property type="entry name" value="PHOSPHOSERINE PHOSPHATASE RSBX"/>
    <property type="match status" value="1"/>
</dbReference>
<evidence type="ECO:0000259" key="1">
    <source>
        <dbReference type="SMART" id="SM00331"/>
    </source>
</evidence>
<dbReference type="Pfam" id="PF07228">
    <property type="entry name" value="SpoIIE"/>
    <property type="match status" value="1"/>
</dbReference>
<dbReference type="InterPro" id="IPR039248">
    <property type="entry name" value="Ptase_RsbX"/>
</dbReference>
<feature type="domain" description="PPM-type phosphatase" evidence="1">
    <location>
        <begin position="8"/>
        <end position="197"/>
    </location>
</feature>
<dbReference type="SMART" id="SM00331">
    <property type="entry name" value="PP2C_SIG"/>
    <property type="match status" value="1"/>
</dbReference>
<dbReference type="InterPro" id="IPR036457">
    <property type="entry name" value="PPM-type-like_dom_sf"/>
</dbReference>
<proteinExistence type="predicted"/>
<dbReference type="PANTHER" id="PTHR35801">
    <property type="entry name" value="PHOSPHOSERINE PHOSPHATASE RSBX"/>
    <property type="match status" value="1"/>
</dbReference>
<name>A0A8E2IEQ1_9BACI</name>
<comment type="caution">
    <text evidence="2">The sequence shown here is derived from an EMBL/GenBank/DDBJ whole genome shotgun (WGS) entry which is preliminary data.</text>
</comment>